<dbReference type="CTD" id="29889"/>
<reference evidence="9" key="1">
    <citation type="submission" date="2025-08" db="UniProtKB">
        <authorList>
            <consortium name="RefSeq"/>
        </authorList>
    </citation>
    <scope>IDENTIFICATION</scope>
    <source>
        <tissue evidence="9">Blood</tissue>
    </source>
</reference>
<evidence type="ECO:0000256" key="1">
    <source>
        <dbReference type="ARBA" id="ARBA00004604"/>
    </source>
</evidence>
<feature type="region of interest" description="Disordered" evidence="6">
    <location>
        <begin position="567"/>
        <end position="649"/>
    </location>
</feature>
<dbReference type="InterPro" id="IPR012971">
    <property type="entry name" value="NOG2_N_dom"/>
</dbReference>
<dbReference type="PANTHER" id="PTHR11089">
    <property type="entry name" value="GTP-BINDING PROTEIN-RELATED"/>
    <property type="match status" value="1"/>
</dbReference>
<dbReference type="GO" id="GO:0005525">
    <property type="term" value="F:GTP binding"/>
    <property type="evidence" value="ECO:0007669"/>
    <property type="project" value="UniProtKB-KW"/>
</dbReference>
<dbReference type="FunFam" id="3.40.50.300:FF:000559">
    <property type="entry name" value="Nuclear/nucleolar GTPase 2"/>
    <property type="match status" value="1"/>
</dbReference>
<accession>A0A6P9BDY2</accession>
<evidence type="ECO:0000313" key="8">
    <source>
        <dbReference type="Proteomes" id="UP001652622"/>
    </source>
</evidence>
<feature type="compositionally biased region" description="Polar residues" evidence="6">
    <location>
        <begin position="13"/>
        <end position="22"/>
    </location>
</feature>
<dbReference type="CDD" id="cd01858">
    <property type="entry name" value="NGP_1"/>
    <property type="match status" value="1"/>
</dbReference>
<comment type="function">
    <text evidence="5">GTPase that associates with pre-60S ribosomal subunits in the nucleolus and is required for their nuclear export and maturation.</text>
</comment>
<dbReference type="InterPro" id="IPR050755">
    <property type="entry name" value="TRAFAC_YlqF/YawG_RiboMat"/>
</dbReference>
<feature type="region of interest" description="Disordered" evidence="6">
    <location>
        <begin position="1"/>
        <end position="38"/>
    </location>
</feature>
<keyword evidence="4 5" id="KW-0539">Nucleus</keyword>
<dbReference type="OrthoDB" id="444945at2759"/>
<keyword evidence="8" id="KW-1185">Reference proteome</keyword>
<evidence type="ECO:0000256" key="5">
    <source>
        <dbReference type="RuleBase" id="RU364023"/>
    </source>
</evidence>
<dbReference type="AlphaFoldDB" id="A0A6P9BDY2"/>
<evidence type="ECO:0000259" key="7">
    <source>
        <dbReference type="PROSITE" id="PS51721"/>
    </source>
</evidence>
<dbReference type="GO" id="GO:0005730">
    <property type="term" value="C:nucleolus"/>
    <property type="evidence" value="ECO:0007669"/>
    <property type="project" value="UniProtKB-SubCell"/>
</dbReference>
<name>A0A6P9BDY2_PANGU</name>
<dbReference type="PROSITE" id="PS51721">
    <property type="entry name" value="G_CP"/>
    <property type="match status" value="1"/>
</dbReference>
<feature type="compositionally biased region" description="Basic and acidic residues" evidence="6">
    <location>
        <begin position="604"/>
        <end position="615"/>
    </location>
</feature>
<dbReference type="Pfam" id="PF01926">
    <property type="entry name" value="MMR_HSR1"/>
    <property type="match status" value="1"/>
</dbReference>
<dbReference type="Proteomes" id="UP001652622">
    <property type="component" value="Unplaced"/>
</dbReference>
<dbReference type="InterPro" id="IPR006073">
    <property type="entry name" value="GTP-bd"/>
</dbReference>
<sequence>MGKPRSQGRRASLNPSRASTNPDRPGGAGGHNMRDRATIRRLNMYRQRERRNNRGKLVRPLEFQSTVAPGTIARVEPNIKWFGNTRVIKQSCLQRFQEEMKMVMKDPYRVVMKQSKLPLSLLHDRIKPHNSKVHILDTETFGTTFGPKSQRKRPNLLASDMQSLVENAVAEASNYSQDEDRDLVTEETGVRVEMQEEIYKKGQSKRIWGELYKVIDSSDVIVQVLDARDPMGTRSPHVEAYLKKEKPWKHLIFVLNKCDLVPTWVTRRWVAVLSQEYPTLAFHASLTNSFGKGAFIQLLRQFGKLHVDKKQISVGFIGYPNVGKSSVINTLRSKKVCSVAPIAGETKVWQYITLMRRIFLIDCPGVVYPSGDSETDIVLKGVGGEPDLHTVSRMVLNDWQRGRIPFFVKPPNVEQDSQPTEAASDVTIGLSHSENPGMKEQCEGQAGSNECSNVTPKWLLPQVPQNYEKITVTSQFLEEDLAPVNISGISETDSGTEEEEEEEQSSPHGRPTCEASPREDPKVVLRSLDEKIAKYKRFLEKAKARRFSAIRIPKGLNEKILAKSELDSMAVETQKTRGKSGERKKRKVSEGEEQQSSSVCKKPNSKEKRRAERQQHSKKVGVRYYDTHNVKNRNRKKRKIDTEGVNINK</sequence>
<dbReference type="InterPro" id="IPR024929">
    <property type="entry name" value="GNL2_CP_dom"/>
</dbReference>
<dbReference type="Pfam" id="PF08153">
    <property type="entry name" value="NGP1NT"/>
    <property type="match status" value="1"/>
</dbReference>
<dbReference type="PRINTS" id="PR00326">
    <property type="entry name" value="GTP1OBG"/>
</dbReference>
<evidence type="ECO:0000256" key="3">
    <source>
        <dbReference type="ARBA" id="ARBA00023134"/>
    </source>
</evidence>
<dbReference type="InterPro" id="IPR027417">
    <property type="entry name" value="P-loop_NTPase"/>
</dbReference>
<keyword evidence="2 5" id="KW-0547">Nucleotide-binding</keyword>
<dbReference type="GeneID" id="117663222"/>
<dbReference type="SUPFAM" id="SSF52540">
    <property type="entry name" value="P-loop containing nucleoside triphosphate hydrolases"/>
    <property type="match status" value="1"/>
</dbReference>
<feature type="domain" description="CP-type G" evidence="7">
    <location>
        <begin position="208"/>
        <end position="369"/>
    </location>
</feature>
<evidence type="ECO:0000256" key="6">
    <source>
        <dbReference type="SAM" id="MobiDB-lite"/>
    </source>
</evidence>
<keyword evidence="3 5" id="KW-0342">GTP-binding</keyword>
<gene>
    <name evidence="9" type="primary">GNL2</name>
</gene>
<dbReference type="RefSeq" id="XP_034269063.1">
    <property type="nucleotide sequence ID" value="XM_034413172.2"/>
</dbReference>
<feature type="compositionally biased region" description="Basic residues" evidence="6">
    <location>
        <begin position="630"/>
        <end position="639"/>
    </location>
</feature>
<organism evidence="8 9">
    <name type="scientific">Pantherophis guttatus</name>
    <name type="common">Corn snake</name>
    <name type="synonym">Elaphe guttata</name>
    <dbReference type="NCBI Taxonomy" id="94885"/>
    <lineage>
        <taxon>Eukaryota</taxon>
        <taxon>Metazoa</taxon>
        <taxon>Chordata</taxon>
        <taxon>Craniata</taxon>
        <taxon>Vertebrata</taxon>
        <taxon>Euteleostomi</taxon>
        <taxon>Lepidosauria</taxon>
        <taxon>Squamata</taxon>
        <taxon>Bifurcata</taxon>
        <taxon>Unidentata</taxon>
        <taxon>Episquamata</taxon>
        <taxon>Toxicofera</taxon>
        <taxon>Serpentes</taxon>
        <taxon>Colubroidea</taxon>
        <taxon>Colubridae</taxon>
        <taxon>Colubrinae</taxon>
        <taxon>Pantherophis</taxon>
    </lineage>
</organism>
<evidence type="ECO:0000313" key="9">
    <source>
        <dbReference type="RefSeq" id="XP_034269063.1"/>
    </source>
</evidence>
<dbReference type="Gene3D" id="3.40.50.300">
    <property type="entry name" value="P-loop containing nucleotide triphosphate hydrolases"/>
    <property type="match status" value="1"/>
</dbReference>
<protein>
    <recommendedName>
        <fullName evidence="5">Nucleolar GTP-binding protein 2</fullName>
    </recommendedName>
</protein>
<feature type="region of interest" description="Disordered" evidence="6">
    <location>
        <begin position="483"/>
        <end position="522"/>
    </location>
</feature>
<proteinExistence type="inferred from homology"/>
<evidence type="ECO:0000256" key="2">
    <source>
        <dbReference type="ARBA" id="ARBA00022741"/>
    </source>
</evidence>
<comment type="similarity">
    <text evidence="5">Belongs to the TRAFAC class YlqF/YawG GTPase family. NOG2 subfamily.</text>
</comment>
<evidence type="ECO:0000256" key="4">
    <source>
        <dbReference type="ARBA" id="ARBA00023242"/>
    </source>
</evidence>
<dbReference type="PANTHER" id="PTHR11089:SF9">
    <property type="entry name" value="NUCLEOLAR GTP-BINDING PROTEIN 2"/>
    <property type="match status" value="1"/>
</dbReference>
<feature type="compositionally biased region" description="Acidic residues" evidence="6">
    <location>
        <begin position="494"/>
        <end position="504"/>
    </location>
</feature>
<dbReference type="InterPro" id="IPR030378">
    <property type="entry name" value="G_CP_dom"/>
</dbReference>
<comment type="subcellular location">
    <subcellularLocation>
        <location evidence="1 5">Nucleus</location>
        <location evidence="1 5">Nucleolus</location>
    </subcellularLocation>
</comment>
<feature type="compositionally biased region" description="Basic residues" evidence="6">
    <location>
        <begin position="576"/>
        <end position="587"/>
    </location>
</feature>